<dbReference type="Proteomes" id="UP000239590">
    <property type="component" value="Unassembled WGS sequence"/>
</dbReference>
<dbReference type="InterPro" id="IPR011006">
    <property type="entry name" value="CheY-like_superfamily"/>
</dbReference>
<dbReference type="CDD" id="cd00383">
    <property type="entry name" value="trans_reg_C"/>
    <property type="match status" value="1"/>
</dbReference>
<evidence type="ECO:0000256" key="2">
    <source>
        <dbReference type="ARBA" id="ARBA00023012"/>
    </source>
</evidence>
<protein>
    <submittedName>
        <fullName evidence="10">DNA-binding response regulator</fullName>
    </submittedName>
</protein>
<dbReference type="EMBL" id="PTRA01000011">
    <property type="protein sequence ID" value="PQA53041.1"/>
    <property type="molecule type" value="Genomic_DNA"/>
</dbReference>
<dbReference type="FunFam" id="3.40.50.2300:FF:000001">
    <property type="entry name" value="DNA-binding response regulator PhoB"/>
    <property type="match status" value="1"/>
</dbReference>
<keyword evidence="5" id="KW-0804">Transcription</keyword>
<evidence type="ECO:0000256" key="1">
    <source>
        <dbReference type="ARBA" id="ARBA00022553"/>
    </source>
</evidence>
<dbReference type="InterPro" id="IPR001867">
    <property type="entry name" value="OmpR/PhoB-type_DNA-bd"/>
</dbReference>
<dbReference type="SUPFAM" id="SSF52172">
    <property type="entry name" value="CheY-like"/>
    <property type="match status" value="1"/>
</dbReference>
<dbReference type="PANTHER" id="PTHR48111">
    <property type="entry name" value="REGULATOR OF RPOS"/>
    <property type="match status" value="1"/>
</dbReference>
<dbReference type="GO" id="GO:0032993">
    <property type="term" value="C:protein-DNA complex"/>
    <property type="evidence" value="ECO:0007669"/>
    <property type="project" value="TreeGrafter"/>
</dbReference>
<evidence type="ECO:0000259" key="8">
    <source>
        <dbReference type="PROSITE" id="PS50110"/>
    </source>
</evidence>
<dbReference type="InterPro" id="IPR039420">
    <property type="entry name" value="WalR-like"/>
</dbReference>
<keyword evidence="11" id="KW-1185">Reference proteome</keyword>
<keyword evidence="1 6" id="KW-0597">Phosphoprotein</keyword>
<dbReference type="SMART" id="SM00862">
    <property type="entry name" value="Trans_reg_C"/>
    <property type="match status" value="1"/>
</dbReference>
<name>A0A2S7IF18_9BACT</name>
<dbReference type="Gene3D" id="1.10.10.10">
    <property type="entry name" value="Winged helix-like DNA-binding domain superfamily/Winged helix DNA-binding domain"/>
    <property type="match status" value="1"/>
</dbReference>
<reference evidence="11" key="1">
    <citation type="submission" date="2018-02" db="EMBL/GenBank/DDBJ databases">
        <title>Genome sequencing of Solimonas sp. HR-BB.</title>
        <authorList>
            <person name="Lee Y."/>
            <person name="Jeon C.O."/>
        </authorList>
    </citation>
    <scope>NUCLEOTIDE SEQUENCE [LARGE SCALE GENOMIC DNA]</scope>
    <source>
        <strain evidence="11">HR-U</strain>
    </source>
</reference>
<dbReference type="RefSeq" id="WP_104716194.1">
    <property type="nucleotide sequence ID" value="NZ_PTRA01000011.1"/>
</dbReference>
<evidence type="ECO:0000256" key="3">
    <source>
        <dbReference type="ARBA" id="ARBA00023015"/>
    </source>
</evidence>
<dbReference type="Gene3D" id="3.40.50.2300">
    <property type="match status" value="1"/>
</dbReference>
<dbReference type="PROSITE" id="PS50110">
    <property type="entry name" value="RESPONSE_REGULATORY"/>
    <property type="match status" value="1"/>
</dbReference>
<dbReference type="AlphaFoldDB" id="A0A2S7IF18"/>
<accession>A0A2S7IF18</accession>
<feature type="modified residue" description="4-aspartylphosphate" evidence="6">
    <location>
        <position position="54"/>
    </location>
</feature>
<dbReference type="Gene3D" id="6.10.250.690">
    <property type="match status" value="1"/>
</dbReference>
<evidence type="ECO:0000259" key="9">
    <source>
        <dbReference type="PROSITE" id="PS51755"/>
    </source>
</evidence>
<dbReference type="PROSITE" id="PS51755">
    <property type="entry name" value="OMPR_PHOB"/>
    <property type="match status" value="1"/>
</dbReference>
<dbReference type="PANTHER" id="PTHR48111:SF22">
    <property type="entry name" value="REGULATOR OF RPOS"/>
    <property type="match status" value="1"/>
</dbReference>
<keyword evidence="3" id="KW-0805">Transcription regulation</keyword>
<proteinExistence type="predicted"/>
<dbReference type="GO" id="GO:0000156">
    <property type="term" value="F:phosphorelay response regulator activity"/>
    <property type="evidence" value="ECO:0007669"/>
    <property type="project" value="TreeGrafter"/>
</dbReference>
<keyword evidence="4 7" id="KW-0238">DNA-binding</keyword>
<dbReference type="FunFam" id="1.10.10.10:FF:000005">
    <property type="entry name" value="Two-component system response regulator"/>
    <property type="match status" value="1"/>
</dbReference>
<evidence type="ECO:0000256" key="6">
    <source>
        <dbReference type="PROSITE-ProRule" id="PRU00169"/>
    </source>
</evidence>
<evidence type="ECO:0000256" key="4">
    <source>
        <dbReference type="ARBA" id="ARBA00023125"/>
    </source>
</evidence>
<dbReference type="Pfam" id="PF00072">
    <property type="entry name" value="Response_reg"/>
    <property type="match status" value="1"/>
</dbReference>
<keyword evidence="2" id="KW-0902">Two-component regulatory system</keyword>
<gene>
    <name evidence="10" type="ORF">C5O19_25400</name>
</gene>
<evidence type="ECO:0000313" key="10">
    <source>
        <dbReference type="EMBL" id="PQA53041.1"/>
    </source>
</evidence>
<organism evidence="10 11">
    <name type="scientific">Siphonobacter curvatus</name>
    <dbReference type="NCBI Taxonomy" id="2094562"/>
    <lineage>
        <taxon>Bacteria</taxon>
        <taxon>Pseudomonadati</taxon>
        <taxon>Bacteroidota</taxon>
        <taxon>Cytophagia</taxon>
        <taxon>Cytophagales</taxon>
        <taxon>Cytophagaceae</taxon>
        <taxon>Siphonobacter</taxon>
    </lineage>
</organism>
<dbReference type="Pfam" id="PF00486">
    <property type="entry name" value="Trans_reg_C"/>
    <property type="match status" value="1"/>
</dbReference>
<dbReference type="InterPro" id="IPR036388">
    <property type="entry name" value="WH-like_DNA-bd_sf"/>
</dbReference>
<sequence>MSAKQILLVEDDQRLSESISRTLTRKGYEVSPVFDGTAGLQAALGQRYDLVILDVVLPGMDGYAICGELRRQRPRLPILMLTALDDTEDRLRGFEQGTDDYLAKPFDIRELHARMLALLRRNEFMDEIPMQTRLQIANLEMNLLSKTVTRDGEKLELTAKEYALLEYLLLHQNQLITKMELLKEVWGLNFDPGTNIVEVYIAYLRKKVDRPYEPKLIHTKPSQGYILRPEY</sequence>
<dbReference type="OrthoDB" id="9790442at2"/>
<dbReference type="SMART" id="SM00448">
    <property type="entry name" value="REC"/>
    <property type="match status" value="1"/>
</dbReference>
<comment type="caution">
    <text evidence="10">The sequence shown here is derived from an EMBL/GenBank/DDBJ whole genome shotgun (WGS) entry which is preliminary data.</text>
</comment>
<dbReference type="GO" id="GO:0006355">
    <property type="term" value="P:regulation of DNA-templated transcription"/>
    <property type="evidence" value="ECO:0007669"/>
    <property type="project" value="InterPro"/>
</dbReference>
<evidence type="ECO:0000313" key="11">
    <source>
        <dbReference type="Proteomes" id="UP000239590"/>
    </source>
</evidence>
<feature type="domain" description="Response regulatory" evidence="8">
    <location>
        <begin position="5"/>
        <end position="119"/>
    </location>
</feature>
<feature type="domain" description="OmpR/PhoB-type" evidence="9">
    <location>
        <begin position="131"/>
        <end position="229"/>
    </location>
</feature>
<dbReference type="InterPro" id="IPR001789">
    <property type="entry name" value="Sig_transdc_resp-reg_receiver"/>
</dbReference>
<evidence type="ECO:0000256" key="7">
    <source>
        <dbReference type="PROSITE-ProRule" id="PRU01091"/>
    </source>
</evidence>
<dbReference type="GO" id="GO:0005829">
    <property type="term" value="C:cytosol"/>
    <property type="evidence" value="ECO:0007669"/>
    <property type="project" value="TreeGrafter"/>
</dbReference>
<feature type="DNA-binding region" description="OmpR/PhoB-type" evidence="7">
    <location>
        <begin position="131"/>
        <end position="229"/>
    </location>
</feature>
<evidence type="ECO:0000256" key="5">
    <source>
        <dbReference type="ARBA" id="ARBA00023163"/>
    </source>
</evidence>
<dbReference type="GO" id="GO:0000976">
    <property type="term" value="F:transcription cis-regulatory region binding"/>
    <property type="evidence" value="ECO:0007669"/>
    <property type="project" value="TreeGrafter"/>
</dbReference>